<protein>
    <submittedName>
        <fullName evidence="2">Uncharacterized protein</fullName>
    </submittedName>
</protein>
<dbReference type="Proteomes" id="UP000887565">
    <property type="component" value="Unplaced"/>
</dbReference>
<sequence>MPPTTTMPALAVVAGGSDDCTDHKTISTTVGDGNFFRSIFDQESSNVKNENSTDEKTTIFV</sequence>
<accession>A0A915L6U5</accession>
<proteinExistence type="predicted"/>
<name>A0A915L6U5_ROMCU</name>
<evidence type="ECO:0000313" key="2">
    <source>
        <dbReference type="WBParaSite" id="nRc.2.0.1.t46522-RA"/>
    </source>
</evidence>
<dbReference type="WBParaSite" id="nRc.2.0.1.t46522-RA">
    <property type="protein sequence ID" value="nRc.2.0.1.t46522-RA"/>
    <property type="gene ID" value="nRc.2.0.1.g46522"/>
</dbReference>
<dbReference type="AlphaFoldDB" id="A0A915L6U5"/>
<reference evidence="2" key="1">
    <citation type="submission" date="2022-11" db="UniProtKB">
        <authorList>
            <consortium name="WormBaseParasite"/>
        </authorList>
    </citation>
    <scope>IDENTIFICATION</scope>
</reference>
<keyword evidence="1" id="KW-1185">Reference proteome</keyword>
<evidence type="ECO:0000313" key="1">
    <source>
        <dbReference type="Proteomes" id="UP000887565"/>
    </source>
</evidence>
<organism evidence="1 2">
    <name type="scientific">Romanomermis culicivorax</name>
    <name type="common">Nematode worm</name>
    <dbReference type="NCBI Taxonomy" id="13658"/>
    <lineage>
        <taxon>Eukaryota</taxon>
        <taxon>Metazoa</taxon>
        <taxon>Ecdysozoa</taxon>
        <taxon>Nematoda</taxon>
        <taxon>Enoplea</taxon>
        <taxon>Dorylaimia</taxon>
        <taxon>Mermithida</taxon>
        <taxon>Mermithoidea</taxon>
        <taxon>Mermithidae</taxon>
        <taxon>Romanomermis</taxon>
    </lineage>
</organism>